<organism evidence="4 5">
    <name type="scientific">Popillia japonica</name>
    <name type="common">Japanese beetle</name>
    <dbReference type="NCBI Taxonomy" id="7064"/>
    <lineage>
        <taxon>Eukaryota</taxon>
        <taxon>Metazoa</taxon>
        <taxon>Ecdysozoa</taxon>
        <taxon>Arthropoda</taxon>
        <taxon>Hexapoda</taxon>
        <taxon>Insecta</taxon>
        <taxon>Pterygota</taxon>
        <taxon>Neoptera</taxon>
        <taxon>Endopterygota</taxon>
        <taxon>Coleoptera</taxon>
        <taxon>Polyphaga</taxon>
        <taxon>Scarabaeiformia</taxon>
        <taxon>Scarabaeidae</taxon>
        <taxon>Rutelinae</taxon>
        <taxon>Popillia</taxon>
    </lineage>
</organism>
<proteinExistence type="predicted"/>
<feature type="compositionally biased region" description="Basic and acidic residues" evidence="2">
    <location>
        <begin position="183"/>
        <end position="202"/>
    </location>
</feature>
<keyword evidence="5" id="KW-1185">Reference proteome</keyword>
<accession>A0AAW1IF38</accession>
<keyword evidence="1" id="KW-0175">Coiled coil</keyword>
<feature type="region of interest" description="Disordered" evidence="2">
    <location>
        <begin position="274"/>
        <end position="343"/>
    </location>
</feature>
<dbReference type="Pfam" id="PF13300">
    <property type="entry name" value="DUF4078"/>
    <property type="match status" value="1"/>
</dbReference>
<dbReference type="GO" id="GO:0005634">
    <property type="term" value="C:nucleus"/>
    <property type="evidence" value="ECO:0007669"/>
    <property type="project" value="TreeGrafter"/>
</dbReference>
<feature type="region of interest" description="Disordered" evidence="2">
    <location>
        <begin position="102"/>
        <end position="144"/>
    </location>
</feature>
<dbReference type="InterPro" id="IPR057464">
    <property type="entry name" value="CCDC174_GRSR"/>
</dbReference>
<evidence type="ECO:0000313" key="4">
    <source>
        <dbReference type="EMBL" id="KAK9688028.1"/>
    </source>
</evidence>
<feature type="region of interest" description="Disordered" evidence="2">
    <location>
        <begin position="168"/>
        <end position="211"/>
    </location>
</feature>
<feature type="compositionally biased region" description="Acidic residues" evidence="2">
    <location>
        <begin position="314"/>
        <end position="334"/>
    </location>
</feature>
<dbReference type="AlphaFoldDB" id="A0AAW1IF38"/>
<dbReference type="Proteomes" id="UP001458880">
    <property type="component" value="Unassembled WGS sequence"/>
</dbReference>
<protein>
    <recommendedName>
        <fullName evidence="3">CCDC174 alpha/beta GRSR domain-containing protein</fullName>
    </recommendedName>
</protein>
<feature type="region of interest" description="Disordered" evidence="2">
    <location>
        <begin position="409"/>
        <end position="467"/>
    </location>
</feature>
<evidence type="ECO:0000259" key="3">
    <source>
        <dbReference type="Pfam" id="PF25449"/>
    </source>
</evidence>
<dbReference type="PANTHER" id="PTHR15885">
    <property type="entry name" value="COILED-COIL DOMAIN-CONTAINING PROTEIN 174"/>
    <property type="match status" value="1"/>
</dbReference>
<feature type="compositionally biased region" description="Basic and acidic residues" evidence="2">
    <location>
        <begin position="119"/>
        <end position="142"/>
    </location>
</feature>
<feature type="compositionally biased region" description="Basic and acidic residues" evidence="2">
    <location>
        <begin position="446"/>
        <end position="465"/>
    </location>
</feature>
<feature type="region of interest" description="Disordered" evidence="2">
    <location>
        <begin position="35"/>
        <end position="65"/>
    </location>
</feature>
<feature type="region of interest" description="Disordered" evidence="2">
    <location>
        <begin position="491"/>
        <end position="518"/>
    </location>
</feature>
<dbReference type="InterPro" id="IPR025066">
    <property type="entry name" value="CCDC174-like"/>
</dbReference>
<dbReference type="EMBL" id="JASPKY010000610">
    <property type="protein sequence ID" value="KAK9688028.1"/>
    <property type="molecule type" value="Genomic_DNA"/>
</dbReference>
<reference evidence="4 5" key="1">
    <citation type="journal article" date="2024" name="BMC Genomics">
        <title>De novo assembly and annotation of Popillia japonica's genome with initial clues to its potential as an invasive pest.</title>
        <authorList>
            <person name="Cucini C."/>
            <person name="Boschi S."/>
            <person name="Funari R."/>
            <person name="Cardaioli E."/>
            <person name="Iannotti N."/>
            <person name="Marturano G."/>
            <person name="Paoli F."/>
            <person name="Bruttini M."/>
            <person name="Carapelli A."/>
            <person name="Frati F."/>
            <person name="Nardi F."/>
        </authorList>
    </citation>
    <scope>NUCLEOTIDE SEQUENCE [LARGE SCALE GENOMIC DNA]</scope>
    <source>
        <strain evidence="4">DMR45628</strain>
    </source>
</reference>
<name>A0AAW1IF38_POPJA</name>
<dbReference type="PANTHER" id="PTHR15885:SF1">
    <property type="entry name" value="COILED-COIL DOMAIN-CONTAINING PROTEIN 174"/>
    <property type="match status" value="1"/>
</dbReference>
<feature type="compositionally biased region" description="Basic residues" evidence="2">
    <location>
        <begin position="300"/>
        <end position="309"/>
    </location>
</feature>
<feature type="compositionally biased region" description="Basic and acidic residues" evidence="2">
    <location>
        <begin position="274"/>
        <end position="295"/>
    </location>
</feature>
<feature type="compositionally biased region" description="Basic and acidic residues" evidence="2">
    <location>
        <begin position="48"/>
        <end position="58"/>
    </location>
</feature>
<evidence type="ECO:0000313" key="5">
    <source>
        <dbReference type="Proteomes" id="UP001458880"/>
    </source>
</evidence>
<evidence type="ECO:0000256" key="1">
    <source>
        <dbReference type="ARBA" id="ARBA00023054"/>
    </source>
</evidence>
<comment type="caution">
    <text evidence="4">The sequence shown here is derived from an EMBL/GenBank/DDBJ whole genome shotgun (WGS) entry which is preliminary data.</text>
</comment>
<sequence length="557" mass="65550">MSTYEISKSSLLSLKAEILRKQEEVNKEKLLNKAKAAQGIKKGSPLDLKNKGVDERQQNDSFEDEDLLKKSRSALEAKAVLYDKLSKGGTNREDDARYLVQFRKKTSDLPPSDSEDDVDRYPESEEDERHFSDEYEPPRNPDEEWVEYVDCLGRTRKCMRKDLPYLKERDSDLKSKGSNSDNEDNKPQENDDKPANNDKVGDFDENSELLSNDMRTELLRRKWEIEEDELRKKSDIHYQDILFDEARVHGVGYYGFSKDEKERARQQEALKKLREETQREQRKAEQLRQMRDKQLAARTRAAKNRKRVRLGLPPEEENEEETTNATETEQDESAELQKTPEELALEKEREVMRQKHIRPWDYGKEGVKEHVEYTQEDWVHKQRKERKEEFAPPSSYIEDKNSLYFTSKKVSKTKEKEHKRDGFYIDTSRPPPKINNPSKRKTNPYKTEEHQDLPKTKKFDPKPIDDECIDFDDEQNELMKDYLVYKEKSEAEERGRGIEVAPPPTFEYYGPSGSKRSKPQVKKVLIEDSISAGLQFLRQQAEKKKTSTNHMDEMFLI</sequence>
<gene>
    <name evidence="4" type="ORF">QE152_g35852</name>
</gene>
<feature type="domain" description="CCDC174 alpha/beta GRSR" evidence="3">
    <location>
        <begin position="145"/>
        <end position="174"/>
    </location>
</feature>
<feature type="compositionally biased region" description="Basic and acidic residues" evidence="2">
    <location>
        <begin position="412"/>
        <end position="423"/>
    </location>
</feature>
<dbReference type="Pfam" id="PF25449">
    <property type="entry name" value="CCDC174_GRSR"/>
    <property type="match status" value="1"/>
</dbReference>
<evidence type="ECO:0000256" key="2">
    <source>
        <dbReference type="SAM" id="MobiDB-lite"/>
    </source>
</evidence>